<dbReference type="Pfam" id="PF10159">
    <property type="entry name" value="MMtag"/>
    <property type="match status" value="1"/>
</dbReference>
<dbReference type="InterPro" id="IPR039207">
    <property type="entry name" value="MMTAG2-like"/>
</dbReference>
<feature type="compositionally biased region" description="Basic and acidic residues" evidence="1">
    <location>
        <begin position="203"/>
        <end position="307"/>
    </location>
</feature>
<name>A0ABP0U4H7_9BRYO</name>
<evidence type="ECO:0000313" key="4">
    <source>
        <dbReference type="Proteomes" id="UP001497512"/>
    </source>
</evidence>
<keyword evidence="4" id="KW-1185">Reference proteome</keyword>
<gene>
    <name evidence="3" type="ORF">CSSPTR1EN2_LOCUS11235</name>
</gene>
<dbReference type="PANTHER" id="PTHR14580">
    <property type="entry name" value="MULTIPLE MYELOMA TUMOR-ASSOCIATED PROTEIN 2 FAMILY MEMBER"/>
    <property type="match status" value="1"/>
</dbReference>
<dbReference type="Proteomes" id="UP001497512">
    <property type="component" value="Chromosome 19"/>
</dbReference>
<feature type="domain" description="Multiple myeloma tumor-associated protein 2-like N-terminal" evidence="2">
    <location>
        <begin position="8"/>
        <end position="85"/>
    </location>
</feature>
<sequence length="315" mass="36604">MYHPSRGGVRGGRDQFNWDDVKADKHRENYLGHSIKAPVGRWQKGKDLMWYARDKQTAAEAAQAAREEIEKVKQEEEEAMRELLGLAPRREVRPRGSHLDKREQEELFKRGKAAEEVDPTYAQGERVQGLGYAPAPKNEVPNKKDLLQMEGSPAGSPGDPLVGQSNGREMDREIRSSLAASREVHSPSVSDDEDAKKRKRKEEKRAAKDKRKEEKRAAKQLRREKGEMASHGRDRSRDDKQRREDSDSSNEKEDRRDLMRPTSHWDEKNWRHSVGHRGEKRESEKRLKDSHNPDEDDLRVRERESHGSRTQKRKR</sequence>
<organism evidence="3 4">
    <name type="scientific">Sphagnum troendelagicum</name>
    <dbReference type="NCBI Taxonomy" id="128251"/>
    <lineage>
        <taxon>Eukaryota</taxon>
        <taxon>Viridiplantae</taxon>
        <taxon>Streptophyta</taxon>
        <taxon>Embryophyta</taxon>
        <taxon>Bryophyta</taxon>
        <taxon>Sphagnophytina</taxon>
        <taxon>Sphagnopsida</taxon>
        <taxon>Sphagnales</taxon>
        <taxon>Sphagnaceae</taxon>
        <taxon>Sphagnum</taxon>
    </lineage>
</organism>
<accession>A0ABP0U4H7</accession>
<evidence type="ECO:0000313" key="3">
    <source>
        <dbReference type="EMBL" id="CAK9212435.1"/>
    </source>
</evidence>
<evidence type="ECO:0000256" key="1">
    <source>
        <dbReference type="SAM" id="MobiDB-lite"/>
    </source>
</evidence>
<dbReference type="EMBL" id="OZ019911">
    <property type="protein sequence ID" value="CAK9212435.1"/>
    <property type="molecule type" value="Genomic_DNA"/>
</dbReference>
<evidence type="ECO:0000259" key="2">
    <source>
        <dbReference type="Pfam" id="PF10159"/>
    </source>
</evidence>
<reference evidence="3" key="1">
    <citation type="submission" date="2024-02" db="EMBL/GenBank/DDBJ databases">
        <authorList>
            <consortium name="ELIXIR-Norway"/>
            <consortium name="Elixir Norway"/>
        </authorList>
    </citation>
    <scope>NUCLEOTIDE SEQUENCE</scope>
</reference>
<protein>
    <recommendedName>
        <fullName evidence="2">Multiple myeloma tumor-associated protein 2-like N-terminal domain-containing protein</fullName>
    </recommendedName>
</protein>
<feature type="compositionally biased region" description="Basic and acidic residues" evidence="1">
    <location>
        <begin position="88"/>
        <end position="115"/>
    </location>
</feature>
<dbReference type="PANTHER" id="PTHR14580:SF0">
    <property type="entry name" value="MULTIPLE MYELOMA TUMOR-ASSOCIATED PROTEIN 2"/>
    <property type="match status" value="1"/>
</dbReference>
<dbReference type="InterPro" id="IPR019315">
    <property type="entry name" value="MMTA2_N"/>
</dbReference>
<feature type="region of interest" description="Disordered" evidence="1">
    <location>
        <begin position="85"/>
        <end position="315"/>
    </location>
</feature>
<proteinExistence type="predicted"/>